<proteinExistence type="predicted"/>
<dbReference type="PANTHER" id="PTHR23320:SF165">
    <property type="entry name" value="MARVEL DOMAIN-CONTAINING PROTEIN"/>
    <property type="match status" value="1"/>
</dbReference>
<feature type="compositionally biased region" description="Low complexity" evidence="1">
    <location>
        <begin position="230"/>
        <end position="249"/>
    </location>
</feature>
<feature type="compositionally biased region" description="Basic and acidic residues" evidence="1">
    <location>
        <begin position="258"/>
        <end position="270"/>
    </location>
</feature>
<dbReference type="OrthoDB" id="6150995at2759"/>
<dbReference type="AlphaFoldDB" id="A0A812DCS8"/>
<feature type="compositionally biased region" description="Polar residues" evidence="1">
    <location>
        <begin position="853"/>
        <end position="864"/>
    </location>
</feature>
<gene>
    <name evidence="3" type="ORF">SPHA_49486</name>
</gene>
<feature type="region of interest" description="Disordered" evidence="1">
    <location>
        <begin position="844"/>
        <end position="868"/>
    </location>
</feature>
<feature type="transmembrane region" description="Helical" evidence="2">
    <location>
        <begin position="77"/>
        <end position="101"/>
    </location>
</feature>
<feature type="compositionally biased region" description="Basic and acidic residues" evidence="1">
    <location>
        <begin position="714"/>
        <end position="732"/>
    </location>
</feature>
<feature type="compositionally biased region" description="Polar residues" evidence="1">
    <location>
        <begin position="613"/>
        <end position="623"/>
    </location>
</feature>
<feature type="compositionally biased region" description="Low complexity" evidence="1">
    <location>
        <begin position="1195"/>
        <end position="1228"/>
    </location>
</feature>
<protein>
    <submittedName>
        <fullName evidence="3">Uncharacterized protein</fullName>
    </submittedName>
</protein>
<dbReference type="Proteomes" id="UP000597762">
    <property type="component" value="Unassembled WGS sequence"/>
</dbReference>
<keyword evidence="2" id="KW-0812">Transmembrane</keyword>
<feature type="region of interest" description="Disordered" evidence="1">
    <location>
        <begin position="692"/>
        <end position="814"/>
    </location>
</feature>
<accession>A0A812DCS8</accession>
<feature type="compositionally biased region" description="Acidic residues" evidence="1">
    <location>
        <begin position="955"/>
        <end position="965"/>
    </location>
</feature>
<keyword evidence="4" id="KW-1185">Reference proteome</keyword>
<dbReference type="PANTHER" id="PTHR23320">
    <property type="entry name" value="MEMBRANE-SPANNING 4-DOMAINS SUBFAMILY A MS4A -RELATED"/>
    <property type="match status" value="1"/>
</dbReference>
<feature type="compositionally biased region" description="Low complexity" evidence="1">
    <location>
        <begin position="940"/>
        <end position="954"/>
    </location>
</feature>
<feature type="compositionally biased region" description="Basic and acidic residues" evidence="1">
    <location>
        <begin position="768"/>
        <end position="780"/>
    </location>
</feature>
<feature type="region of interest" description="Disordered" evidence="1">
    <location>
        <begin position="546"/>
        <end position="662"/>
    </location>
</feature>
<feature type="compositionally biased region" description="Basic and acidic residues" evidence="1">
    <location>
        <begin position="624"/>
        <end position="638"/>
    </location>
</feature>
<dbReference type="EMBL" id="CAHIKZ030002840">
    <property type="protein sequence ID" value="CAE1292854.1"/>
    <property type="molecule type" value="Genomic_DNA"/>
</dbReference>
<feature type="transmembrane region" description="Helical" evidence="2">
    <location>
        <begin position="12"/>
        <end position="35"/>
    </location>
</feature>
<feature type="region of interest" description="Disordered" evidence="1">
    <location>
        <begin position="940"/>
        <end position="1005"/>
    </location>
</feature>
<evidence type="ECO:0000256" key="1">
    <source>
        <dbReference type="SAM" id="MobiDB-lite"/>
    </source>
</evidence>
<feature type="compositionally biased region" description="Low complexity" evidence="1">
    <location>
        <begin position="563"/>
        <end position="574"/>
    </location>
</feature>
<feature type="compositionally biased region" description="Low complexity" evidence="1">
    <location>
        <begin position="194"/>
        <end position="206"/>
    </location>
</feature>
<feature type="compositionally biased region" description="Basic and acidic residues" evidence="1">
    <location>
        <begin position="177"/>
        <end position="193"/>
    </location>
</feature>
<feature type="region of interest" description="Disordered" evidence="1">
    <location>
        <begin position="1159"/>
        <end position="1242"/>
    </location>
</feature>
<keyword evidence="2" id="KW-0472">Membrane</keyword>
<feature type="transmembrane region" description="Helical" evidence="2">
    <location>
        <begin position="41"/>
        <end position="65"/>
    </location>
</feature>
<organism evidence="3 4">
    <name type="scientific">Acanthosepion pharaonis</name>
    <name type="common">Pharaoh cuttlefish</name>
    <name type="synonym">Sepia pharaonis</name>
    <dbReference type="NCBI Taxonomy" id="158019"/>
    <lineage>
        <taxon>Eukaryota</taxon>
        <taxon>Metazoa</taxon>
        <taxon>Spiralia</taxon>
        <taxon>Lophotrochozoa</taxon>
        <taxon>Mollusca</taxon>
        <taxon>Cephalopoda</taxon>
        <taxon>Coleoidea</taxon>
        <taxon>Decapodiformes</taxon>
        <taxon>Sepiida</taxon>
        <taxon>Sepiina</taxon>
        <taxon>Sepiidae</taxon>
        <taxon>Acanthosepion</taxon>
    </lineage>
</organism>
<name>A0A812DCS8_ACAPH</name>
<feature type="region of interest" description="Disordered" evidence="1">
    <location>
        <begin position="177"/>
        <end position="270"/>
    </location>
</feature>
<sequence>MSLRVRIDFPQKTVFVLGIVLSIFGIASIIVAVVAFSEKIWGHYLGTGLWCGISMFLTGLSGVVAGQLRRPYIIKTYLIMSVISACLSAVMLVLSAGGLDYDSNFYKHSFSYKKYPKESTTIIHVFSLCLAIFGFGVSLASVGVCIKYLFFEKANSNSSHQNSREIHNLMCTSNGGRLRDLPGLRTPLRERSFTRSTSPRESTSSRIPLRESETVAASTSHTTRFHSPRHGPSSSHGNQSTNTSSSETSRFLPLEQSGSRRDQHCQDSRREHVDLARRMADRDMGTPSSVRSDYSQGSYVAAVEMMPAASSDFPPQYDDLTPNIFGEDELPPYEEVIRELTDSSDGETASDVDLHQERYVNCPVASDPPQASADVPPKLAVVAAAALCKDDTQSHRPMSFVQSSSAPPFPTSIIDKRKSEPQMSKNVCKPSPTDKTTAANGLKTSESHAGNLLTYAAVAEATTSGSNKLPKTVAELSVGHNPQGVTYHDFSGTNLKCCNHCSSHASEENTVTGAQKSKNQHKSTNCEGIKSDREYIILQDSYENCSQGAGKDSSNADLPPIGSHFSVHSSKMSSPTKGSLLPPSPHHGDQHSRSQNKRSHPASLLAKCEPAKVSSNSTATESTDNPRGRSSSHSERSGVKLVPLPKDVLSSGGRSKPTSYYNRNKRELILPAKEFDPLPASMKVAEKLSLMGSPEKHRTNSELVHSRSKQLDCSQHKSDSKHQKSKEDKNKDALLVCRPKARIDSTKSGMVRYSSDRSQRKFSTSQAERMHQFRWSDSKKRIPLPQKLPSTVRDWDASDHSQQQQQQQQQQQKIVAEFSPASIFQCPPNSQSTNLLRSHDIKKVSPSLGRKGISSNHLPSSKSMNPRDEIHVAPEDILNIRSKPDRDGSAFVVPGNVSPEVRYVPRLFHKSPQKSCSSSQEPPRLATVVTTVPTTLANFSSTSTSTITSSLNSADSEEDDHDDSEPLYSNDPPHRETPSAPPQMTASSSDSSDLKEPSEETTLPLKMEDDYATATSRKILPAEQAYMNISEAHTVIVPMARISPLTVNKSTDEIQTAMANLPSSPLATNCRISLDDSLLLRTKKLTTAATVHKRRSDNVCTTKLLKCYPSSDIDLAKVKGSRSTPSLSSNATALSSPPLLSVWRHSEQIVNTVHQLPDSQEQVACKPVESSVEISGAEAKAATQPRQDGTEETEPTVSTSVSDNNTSQQSDSSGTADAASASVVANGNNGIGDAPAGAEQEGAAVVNVRDVAAEAKPMYSLLL</sequence>
<evidence type="ECO:0000313" key="3">
    <source>
        <dbReference type="EMBL" id="CAE1292854.1"/>
    </source>
</evidence>
<feature type="compositionally biased region" description="Polar residues" evidence="1">
    <location>
        <begin position="652"/>
        <end position="662"/>
    </location>
</feature>
<feature type="region of interest" description="Disordered" evidence="1">
    <location>
        <begin position="397"/>
        <end position="445"/>
    </location>
</feature>
<dbReference type="InterPro" id="IPR030417">
    <property type="entry name" value="MS4A"/>
</dbReference>
<feature type="compositionally biased region" description="Polar residues" evidence="1">
    <location>
        <begin position="433"/>
        <end position="445"/>
    </location>
</feature>
<feature type="transmembrane region" description="Helical" evidence="2">
    <location>
        <begin position="121"/>
        <end position="150"/>
    </location>
</feature>
<keyword evidence="2" id="KW-1133">Transmembrane helix</keyword>
<evidence type="ECO:0000256" key="2">
    <source>
        <dbReference type="SAM" id="Phobius"/>
    </source>
</evidence>
<comment type="caution">
    <text evidence="3">The sequence shown here is derived from an EMBL/GenBank/DDBJ whole genome shotgun (WGS) entry which is preliminary data.</text>
</comment>
<feature type="compositionally biased region" description="Low complexity" evidence="1">
    <location>
        <begin position="802"/>
        <end position="812"/>
    </location>
</feature>
<evidence type="ECO:0000313" key="4">
    <source>
        <dbReference type="Proteomes" id="UP000597762"/>
    </source>
</evidence>
<feature type="compositionally biased region" description="Polar residues" evidence="1">
    <location>
        <begin position="546"/>
        <end position="556"/>
    </location>
</feature>
<reference evidence="3" key="1">
    <citation type="submission" date="2021-01" db="EMBL/GenBank/DDBJ databases">
        <authorList>
            <person name="Li R."/>
            <person name="Bekaert M."/>
        </authorList>
    </citation>
    <scope>NUCLEOTIDE SEQUENCE</scope>
    <source>
        <strain evidence="3">Farmed</strain>
    </source>
</reference>